<evidence type="ECO:0000256" key="5">
    <source>
        <dbReference type="ARBA" id="ARBA00022989"/>
    </source>
</evidence>
<feature type="transmembrane region" description="Helical" evidence="11">
    <location>
        <begin position="376"/>
        <end position="395"/>
    </location>
</feature>
<feature type="region of interest" description="Disordered" evidence="10">
    <location>
        <begin position="303"/>
        <end position="329"/>
    </location>
</feature>
<feature type="transmembrane region" description="Helical" evidence="11">
    <location>
        <begin position="160"/>
        <end position="181"/>
    </location>
</feature>
<dbReference type="Proteomes" id="UP000054383">
    <property type="component" value="Unassembled WGS sequence"/>
</dbReference>
<dbReference type="EMBL" id="CVMT01000010">
    <property type="protein sequence ID" value="CRG91715.1"/>
    <property type="molecule type" value="Genomic_DNA"/>
</dbReference>
<feature type="transmembrane region" description="Helical" evidence="11">
    <location>
        <begin position="67"/>
        <end position="85"/>
    </location>
</feature>
<keyword evidence="6" id="KW-0915">Sodium</keyword>
<feature type="transmembrane region" description="Helical" evidence="11">
    <location>
        <begin position="38"/>
        <end position="55"/>
    </location>
</feature>
<evidence type="ECO:0000256" key="3">
    <source>
        <dbReference type="ARBA" id="ARBA00022449"/>
    </source>
</evidence>
<accession>A0A0U1M7Z2</accession>
<feature type="domain" description="Cation/H+ exchanger transmembrane" evidence="12">
    <location>
        <begin position="42"/>
        <end position="280"/>
    </location>
</feature>
<dbReference type="GO" id="GO:1902600">
    <property type="term" value="P:proton transmembrane transport"/>
    <property type="evidence" value="ECO:0007669"/>
    <property type="project" value="InterPro"/>
</dbReference>
<evidence type="ECO:0000256" key="8">
    <source>
        <dbReference type="ARBA" id="ARBA00023136"/>
    </source>
</evidence>
<keyword evidence="8 11" id="KW-0472">Membrane</keyword>
<keyword evidence="9" id="KW-0739">Sodium transport</keyword>
<evidence type="ECO:0000256" key="2">
    <source>
        <dbReference type="ARBA" id="ARBA00022448"/>
    </source>
</evidence>
<dbReference type="Pfam" id="PF00999">
    <property type="entry name" value="Na_H_Exchanger"/>
    <property type="match status" value="1"/>
</dbReference>
<dbReference type="OMA" id="TWAITLC"/>
<evidence type="ECO:0000256" key="10">
    <source>
        <dbReference type="SAM" id="MobiDB-lite"/>
    </source>
</evidence>
<feature type="transmembrane region" description="Helical" evidence="11">
    <location>
        <begin position="534"/>
        <end position="557"/>
    </location>
</feature>
<name>A0A0U1M7Z2_TALIS</name>
<feature type="transmembrane region" description="Helical" evidence="11">
    <location>
        <begin position="97"/>
        <end position="117"/>
    </location>
</feature>
<evidence type="ECO:0000256" key="6">
    <source>
        <dbReference type="ARBA" id="ARBA00023053"/>
    </source>
</evidence>
<feature type="transmembrane region" description="Helical" evidence="11">
    <location>
        <begin position="129"/>
        <end position="148"/>
    </location>
</feature>
<evidence type="ECO:0000313" key="13">
    <source>
        <dbReference type="EMBL" id="CRG91715.1"/>
    </source>
</evidence>
<keyword evidence="5 11" id="KW-1133">Transmembrane helix</keyword>
<evidence type="ECO:0000256" key="7">
    <source>
        <dbReference type="ARBA" id="ARBA00023065"/>
    </source>
</evidence>
<sequence length="583" mass="62379">MATSQGAFAYEEPGISTILNLTGLLLALNLLSSVLDKFLYCGLIGQLLVGILWGTPGAQWLDRDTEIVIQQLGYLGLIMLVYEGGLSTSIKSLRANINLSLSVALTGISVPIGMSFILRDLASASPLQAFAAGAALSATSLGTTFTILSTTQLITTRLGTVTTTAAMLDDVVGLVMVQIISNLGGSDPSSSSFSAITVIRPLFVSIGFAIFVFLLCKFGLRTLLRKIFEAGYKLPSFARTDQFAFVAHTCLLAGIVSAATYSGTSSLFAAYIAGTIISWFDASISDCVKTRLGPATSQAQACPQVEPLENNNGQSSSPEPPPNHGTSSTKVPTGQLIYEKYFQEPVHRILIPLFFASIGFAIPITKMFRGSIVWRGVVYAILMAFGKMVTGIWLVRFSPVLIPNPVAIVKKFATFLRQTKDSSEERENHKSKGKNPQLELKCQPAPNWTTNHQGENTPKSASPTTRNTQLAAHKNKNNSSAPPKPKSLYPPAILGLAMIARGEVGYLIASLAESQGIFSAKQSDSSTSLSSSDIYLVIIWAISICTLIGPICVGMLVRRVKKMQKTKANLGSPDPLGVWGLDI</sequence>
<gene>
    <name evidence="13" type="ORF">PISL3812_08767</name>
</gene>
<feature type="compositionally biased region" description="Basic and acidic residues" evidence="10">
    <location>
        <begin position="419"/>
        <end position="430"/>
    </location>
</feature>
<dbReference type="GO" id="GO:0016020">
    <property type="term" value="C:membrane"/>
    <property type="evidence" value="ECO:0007669"/>
    <property type="project" value="UniProtKB-SubCell"/>
</dbReference>
<dbReference type="GO" id="GO:0015297">
    <property type="term" value="F:antiporter activity"/>
    <property type="evidence" value="ECO:0007669"/>
    <property type="project" value="UniProtKB-KW"/>
</dbReference>
<feature type="transmembrane region" description="Helical" evidence="11">
    <location>
        <begin position="14"/>
        <end position="31"/>
    </location>
</feature>
<dbReference type="AlphaFoldDB" id="A0A0U1M7Z2"/>
<keyword evidence="14" id="KW-1185">Reference proteome</keyword>
<evidence type="ECO:0000313" key="14">
    <source>
        <dbReference type="Proteomes" id="UP000054383"/>
    </source>
</evidence>
<keyword evidence="3" id="KW-0050">Antiport</keyword>
<dbReference type="PANTHER" id="PTHR43562">
    <property type="entry name" value="NAPA-TYPE SODIUM/HYDROGEN ANTIPORTER"/>
    <property type="match status" value="1"/>
</dbReference>
<feature type="transmembrane region" description="Helical" evidence="11">
    <location>
        <begin position="193"/>
        <end position="216"/>
    </location>
</feature>
<evidence type="ECO:0000256" key="9">
    <source>
        <dbReference type="ARBA" id="ARBA00023201"/>
    </source>
</evidence>
<evidence type="ECO:0000256" key="1">
    <source>
        <dbReference type="ARBA" id="ARBA00004141"/>
    </source>
</evidence>
<keyword evidence="2" id="KW-0813">Transport</keyword>
<keyword evidence="4 11" id="KW-0812">Transmembrane</keyword>
<reference evidence="13 14" key="1">
    <citation type="submission" date="2015-04" db="EMBL/GenBank/DDBJ databases">
        <authorList>
            <person name="Syromyatnikov M.Y."/>
            <person name="Popov V.N."/>
        </authorList>
    </citation>
    <scope>NUCLEOTIDE SEQUENCE [LARGE SCALE GENOMIC DNA]</scope>
    <source>
        <strain evidence="13">WF-38-12</strain>
    </source>
</reference>
<protein>
    <recommendedName>
        <fullName evidence="12">Cation/H+ exchanger transmembrane domain-containing protein</fullName>
    </recommendedName>
</protein>
<keyword evidence="7" id="KW-0406">Ion transport</keyword>
<evidence type="ECO:0000259" key="12">
    <source>
        <dbReference type="Pfam" id="PF00999"/>
    </source>
</evidence>
<proteinExistence type="predicted"/>
<dbReference type="InterPro" id="IPR038770">
    <property type="entry name" value="Na+/solute_symporter_sf"/>
</dbReference>
<evidence type="ECO:0000256" key="11">
    <source>
        <dbReference type="SAM" id="Phobius"/>
    </source>
</evidence>
<dbReference type="Gene3D" id="1.20.1530.20">
    <property type="match status" value="2"/>
</dbReference>
<feature type="region of interest" description="Disordered" evidence="10">
    <location>
        <begin position="419"/>
        <end position="486"/>
    </location>
</feature>
<dbReference type="OrthoDB" id="1288932at2759"/>
<organism evidence="13 14">
    <name type="scientific">Talaromyces islandicus</name>
    <name type="common">Penicillium islandicum</name>
    <dbReference type="NCBI Taxonomy" id="28573"/>
    <lineage>
        <taxon>Eukaryota</taxon>
        <taxon>Fungi</taxon>
        <taxon>Dikarya</taxon>
        <taxon>Ascomycota</taxon>
        <taxon>Pezizomycotina</taxon>
        <taxon>Eurotiomycetes</taxon>
        <taxon>Eurotiomycetidae</taxon>
        <taxon>Eurotiales</taxon>
        <taxon>Trichocomaceae</taxon>
        <taxon>Talaromyces</taxon>
        <taxon>Talaromyces sect. Islandici</taxon>
    </lineage>
</organism>
<evidence type="ECO:0000256" key="4">
    <source>
        <dbReference type="ARBA" id="ARBA00022692"/>
    </source>
</evidence>
<comment type="subcellular location">
    <subcellularLocation>
        <location evidence="1">Membrane</location>
        <topology evidence="1">Multi-pass membrane protein</topology>
    </subcellularLocation>
</comment>
<dbReference type="STRING" id="28573.A0A0U1M7Z2"/>
<dbReference type="PANTHER" id="PTHR43562:SF3">
    <property type="entry name" value="SODIUM ION_PROTON EXCHANGER (EUROFUNG)"/>
    <property type="match status" value="1"/>
</dbReference>
<dbReference type="InterPro" id="IPR006153">
    <property type="entry name" value="Cation/H_exchanger_TM"/>
</dbReference>
<feature type="transmembrane region" description="Helical" evidence="11">
    <location>
        <begin position="346"/>
        <end position="364"/>
    </location>
</feature>
<feature type="compositionally biased region" description="Polar residues" evidence="10">
    <location>
        <begin position="446"/>
        <end position="470"/>
    </location>
</feature>
<dbReference type="GO" id="GO:0006814">
    <property type="term" value="P:sodium ion transport"/>
    <property type="evidence" value="ECO:0007669"/>
    <property type="project" value="UniProtKB-KW"/>
</dbReference>